<dbReference type="InterPro" id="IPR001867">
    <property type="entry name" value="OmpR/PhoB-type_DNA-bd"/>
</dbReference>
<dbReference type="PROSITE" id="PS51755">
    <property type="entry name" value="OMPR_PHOB"/>
    <property type="match status" value="1"/>
</dbReference>
<dbReference type="PANTHER" id="PTHR36842">
    <property type="entry name" value="PROTEIN TOLB HOMOLOG"/>
    <property type="match status" value="1"/>
</dbReference>
<keyword evidence="4" id="KW-0812">Transmembrane</keyword>
<dbReference type="Proteomes" id="UP000295210">
    <property type="component" value="Unassembled WGS sequence"/>
</dbReference>
<evidence type="ECO:0000313" key="7">
    <source>
        <dbReference type="Proteomes" id="UP000295210"/>
    </source>
</evidence>
<organism evidence="6 7">
    <name type="scientific">Acidipila rosea</name>
    <dbReference type="NCBI Taxonomy" id="768535"/>
    <lineage>
        <taxon>Bacteria</taxon>
        <taxon>Pseudomonadati</taxon>
        <taxon>Acidobacteriota</taxon>
        <taxon>Terriglobia</taxon>
        <taxon>Terriglobales</taxon>
        <taxon>Acidobacteriaceae</taxon>
        <taxon>Acidipila</taxon>
    </lineage>
</organism>
<reference evidence="6 7" key="1">
    <citation type="submission" date="2019-03" db="EMBL/GenBank/DDBJ databases">
        <title>Genomic Encyclopedia of Type Strains, Phase IV (KMG-IV): sequencing the most valuable type-strain genomes for metagenomic binning, comparative biology and taxonomic classification.</title>
        <authorList>
            <person name="Goeker M."/>
        </authorList>
    </citation>
    <scope>NUCLEOTIDE SEQUENCE [LARGE SCALE GENOMIC DNA]</scope>
    <source>
        <strain evidence="6 7">DSM 103428</strain>
    </source>
</reference>
<dbReference type="InterPro" id="IPR011659">
    <property type="entry name" value="WD40"/>
</dbReference>
<dbReference type="EMBL" id="SMGK01000003">
    <property type="protein sequence ID" value="TCK72471.1"/>
    <property type="molecule type" value="Genomic_DNA"/>
</dbReference>
<keyword evidence="4" id="KW-0472">Membrane</keyword>
<dbReference type="CDD" id="cd00383">
    <property type="entry name" value="trans_reg_C"/>
    <property type="match status" value="1"/>
</dbReference>
<evidence type="ECO:0000256" key="3">
    <source>
        <dbReference type="PROSITE-ProRule" id="PRU01091"/>
    </source>
</evidence>
<dbReference type="AlphaFoldDB" id="A0A4V2PV02"/>
<keyword evidence="7" id="KW-1185">Reference proteome</keyword>
<dbReference type="Pfam" id="PF00486">
    <property type="entry name" value="Trans_reg_C"/>
    <property type="match status" value="1"/>
</dbReference>
<dbReference type="Pfam" id="PF07676">
    <property type="entry name" value="PD40"/>
    <property type="match status" value="2"/>
</dbReference>
<feature type="DNA-binding region" description="OmpR/PhoB-type" evidence="3">
    <location>
        <begin position="8"/>
        <end position="108"/>
    </location>
</feature>
<dbReference type="SUPFAM" id="SSF69304">
    <property type="entry name" value="Tricorn protease N-terminal domain"/>
    <property type="match status" value="1"/>
</dbReference>
<dbReference type="SMART" id="SM00862">
    <property type="entry name" value="Trans_reg_C"/>
    <property type="match status" value="1"/>
</dbReference>
<comment type="caution">
    <text evidence="6">The sequence shown here is derived from an EMBL/GenBank/DDBJ whole genome shotgun (WGS) entry which is preliminary data.</text>
</comment>
<evidence type="ECO:0000313" key="6">
    <source>
        <dbReference type="EMBL" id="TCK72471.1"/>
    </source>
</evidence>
<evidence type="ECO:0000256" key="2">
    <source>
        <dbReference type="ARBA" id="ARBA00023125"/>
    </source>
</evidence>
<dbReference type="Gene3D" id="1.10.10.10">
    <property type="entry name" value="Winged helix-like DNA-binding domain superfamily/Winged helix DNA-binding domain"/>
    <property type="match status" value="1"/>
</dbReference>
<feature type="domain" description="OmpR/PhoB-type" evidence="5">
    <location>
        <begin position="8"/>
        <end position="108"/>
    </location>
</feature>
<dbReference type="RefSeq" id="WP_243648177.1">
    <property type="nucleotide sequence ID" value="NZ_SMGK01000003.1"/>
</dbReference>
<dbReference type="PANTHER" id="PTHR36842:SF1">
    <property type="entry name" value="PROTEIN TOLB"/>
    <property type="match status" value="1"/>
</dbReference>
<proteinExistence type="inferred from homology"/>
<name>A0A4V2PV02_9BACT</name>
<evidence type="ECO:0000256" key="4">
    <source>
        <dbReference type="SAM" id="Phobius"/>
    </source>
</evidence>
<evidence type="ECO:0000259" key="5">
    <source>
        <dbReference type="PROSITE" id="PS51755"/>
    </source>
</evidence>
<comment type="similarity">
    <text evidence="1">Belongs to the TolB family.</text>
</comment>
<gene>
    <name evidence="6" type="ORF">C7378_2050</name>
</gene>
<evidence type="ECO:0000256" key="1">
    <source>
        <dbReference type="ARBA" id="ARBA00009820"/>
    </source>
</evidence>
<keyword evidence="4" id="KW-1133">Transmembrane helix</keyword>
<feature type="transmembrane region" description="Helical" evidence="4">
    <location>
        <begin position="149"/>
        <end position="169"/>
    </location>
</feature>
<dbReference type="GO" id="GO:0006355">
    <property type="term" value="P:regulation of DNA-templated transcription"/>
    <property type="evidence" value="ECO:0007669"/>
    <property type="project" value="InterPro"/>
</dbReference>
<dbReference type="Gene3D" id="2.120.10.30">
    <property type="entry name" value="TolB, C-terminal domain"/>
    <property type="match status" value="3"/>
</dbReference>
<dbReference type="SUPFAM" id="SSF82171">
    <property type="entry name" value="DPP6 N-terminal domain-like"/>
    <property type="match status" value="1"/>
</dbReference>
<sequence length="721" mass="79578">MPQTEQDASKVRFGLFEADLKTGELRRSGIRVRLQAQPFRVLTLLLERAGEVVSREELQQFLWGSDTVVDFEHSLGTAINKIRDALGDSADNPRFIETLARRGYRFIAPVTYEAEAAFSIGPALVDDLKPGRPAAQETSSTIRLKWSNWVVAGGLAGMIALLAAAFWAGESFGGDTPAPLEISRVTSSGRISPGDAFLENLPATATDGTRIYFPELENGRTRLAQALIADGEATALTLPDEIIAPLLADISPDGSELLIRNHVSAEVEQTLWVVPTLGGAGRQIASIQAHDATWMPDGQHILYASGNALYRAEQDGSGATLFAALPGRPFWMRWSPDGSLLRITLLDPANHTTTLWQLDANGRRLRPLLPSWSSPGSECCGSWTPDGKDYVFQSAHSGESNLWMLRQHHDTPVQLTNGPLEYEAPITARTGHRIFFIGADTRSELLQYSSASKSFVPFGDSLTTANRVVFSRDGEWMAWISQNDSSLWRSRTDGTERIQLTGRPVEVFMMNWSPDSKEIVFMAREPGKQWQIYTVHSDGGNLQALLPEARNEADPDWSPDGSKIVFGRVPALMGEAAESKAIYLLDLKTGKAEMLPGSQDLFSPRWSPDGRYIAALSLSMDRVMLYDTATRSWRLLAQQSAADPVWSHDSRWLYFHTYVQKSQTIYRVNVADGKSERVAALEDLRFADALDYQFAGLDPADNPLVSARMSTANIYTAKLPK</sequence>
<dbReference type="InterPro" id="IPR011042">
    <property type="entry name" value="6-blade_b-propeller_TolB-like"/>
</dbReference>
<keyword evidence="2 3" id="KW-0238">DNA-binding</keyword>
<dbReference type="GO" id="GO:0000160">
    <property type="term" value="P:phosphorelay signal transduction system"/>
    <property type="evidence" value="ECO:0007669"/>
    <property type="project" value="InterPro"/>
</dbReference>
<accession>A0A4V2PV02</accession>
<dbReference type="InterPro" id="IPR016032">
    <property type="entry name" value="Sig_transdc_resp-reg_C-effctor"/>
</dbReference>
<dbReference type="GO" id="GO:0003677">
    <property type="term" value="F:DNA binding"/>
    <property type="evidence" value="ECO:0007669"/>
    <property type="project" value="UniProtKB-UniRule"/>
</dbReference>
<protein>
    <submittedName>
        <fullName evidence="6">WD40 repeat protein</fullName>
    </submittedName>
</protein>
<dbReference type="SUPFAM" id="SSF46894">
    <property type="entry name" value="C-terminal effector domain of the bipartite response regulators"/>
    <property type="match status" value="1"/>
</dbReference>
<dbReference type="InterPro" id="IPR036388">
    <property type="entry name" value="WH-like_DNA-bd_sf"/>
</dbReference>